<feature type="binding site" evidence="4">
    <location>
        <position position="50"/>
    </location>
    <ligand>
        <name>substrate</name>
    </ligand>
</feature>
<protein>
    <recommendedName>
        <fullName evidence="5">5-formyltetrahydrofolate cyclo-ligase</fullName>
        <ecNumber evidence="5">6.3.3.2</ecNumber>
    </recommendedName>
</protein>
<evidence type="ECO:0000256" key="3">
    <source>
        <dbReference type="ARBA" id="ARBA00022840"/>
    </source>
</evidence>
<feature type="binding site" evidence="4">
    <location>
        <begin position="135"/>
        <end position="143"/>
    </location>
    <ligand>
        <name>ATP</name>
        <dbReference type="ChEBI" id="CHEBI:30616"/>
    </ligand>
</feature>
<dbReference type="NCBIfam" id="TIGR02727">
    <property type="entry name" value="MTHFS_bact"/>
    <property type="match status" value="1"/>
</dbReference>
<dbReference type="GO" id="GO:0046872">
    <property type="term" value="F:metal ion binding"/>
    <property type="evidence" value="ECO:0007669"/>
    <property type="project" value="UniProtKB-KW"/>
</dbReference>
<comment type="cofactor">
    <cofactor evidence="5">
        <name>Mg(2+)</name>
        <dbReference type="ChEBI" id="CHEBI:18420"/>
    </cofactor>
</comment>
<keyword evidence="5" id="KW-0460">Magnesium</keyword>
<keyword evidence="2 4" id="KW-0547">Nucleotide-binding</keyword>
<dbReference type="EC" id="6.3.3.2" evidence="5"/>
<dbReference type="Gene3D" id="3.40.50.10420">
    <property type="entry name" value="NagB/RpiA/CoA transferase-like"/>
    <property type="match status" value="1"/>
</dbReference>
<name>A0AAW4X0M1_9FIRM</name>
<sequence length="192" mass="22039">MATKNELRQHYLEKRSKIPFEKINKWSKKINERFLSLKDLETAQKIMSYISMRKEVNTYPLLETLIENGFKLYLPYTLKKEGTLGTAQINNLDLDLQAGVFGVQEPKRELRNKKVPGDLDIIIVPGAVFNKAGYRIGYGGGYYDKFLAEHGQSALKVAFAYEEFIIDDFPVEDHDIAVDMIITQTDIITIEN</sequence>
<dbReference type="EMBL" id="JAJFAT010000011">
    <property type="protein sequence ID" value="MCC3145353.1"/>
    <property type="molecule type" value="Genomic_DNA"/>
</dbReference>
<proteinExistence type="inferred from homology"/>
<dbReference type="PANTHER" id="PTHR23407">
    <property type="entry name" value="ATPASE INHIBITOR/5-FORMYLTETRAHYDROFOLATE CYCLO-LIGASE"/>
    <property type="match status" value="1"/>
</dbReference>
<keyword evidence="3 4" id="KW-0067">ATP-binding</keyword>
<dbReference type="InterPro" id="IPR037171">
    <property type="entry name" value="NagB/RpiA_transferase-like"/>
</dbReference>
<dbReference type="PANTHER" id="PTHR23407:SF1">
    <property type="entry name" value="5-FORMYLTETRAHYDROFOLATE CYCLO-LIGASE"/>
    <property type="match status" value="1"/>
</dbReference>
<dbReference type="GO" id="GO:0005524">
    <property type="term" value="F:ATP binding"/>
    <property type="evidence" value="ECO:0007669"/>
    <property type="project" value="UniProtKB-KW"/>
</dbReference>
<evidence type="ECO:0000256" key="1">
    <source>
        <dbReference type="ARBA" id="ARBA00010638"/>
    </source>
</evidence>
<dbReference type="SUPFAM" id="SSF100950">
    <property type="entry name" value="NagB/RpiA/CoA transferase-like"/>
    <property type="match status" value="1"/>
</dbReference>
<dbReference type="GO" id="GO:0035999">
    <property type="term" value="P:tetrahydrofolate interconversion"/>
    <property type="evidence" value="ECO:0007669"/>
    <property type="project" value="TreeGrafter"/>
</dbReference>
<dbReference type="RefSeq" id="WP_229346016.1">
    <property type="nucleotide sequence ID" value="NZ_JAJFAT010000011.1"/>
</dbReference>
<evidence type="ECO:0000256" key="4">
    <source>
        <dbReference type="PIRSR" id="PIRSR006806-1"/>
    </source>
</evidence>
<dbReference type="InterPro" id="IPR002698">
    <property type="entry name" value="FTHF_cligase"/>
</dbReference>
<evidence type="ECO:0000313" key="6">
    <source>
        <dbReference type="EMBL" id="MCC3145353.1"/>
    </source>
</evidence>
<gene>
    <name evidence="6" type="ORF">LJ207_08455</name>
</gene>
<dbReference type="GO" id="GO:0009396">
    <property type="term" value="P:folic acid-containing compound biosynthetic process"/>
    <property type="evidence" value="ECO:0007669"/>
    <property type="project" value="TreeGrafter"/>
</dbReference>
<dbReference type="PIRSF" id="PIRSF006806">
    <property type="entry name" value="FTHF_cligase"/>
    <property type="match status" value="1"/>
</dbReference>
<feature type="binding site" evidence="4">
    <location>
        <begin position="4"/>
        <end position="8"/>
    </location>
    <ligand>
        <name>ATP</name>
        <dbReference type="ChEBI" id="CHEBI:30616"/>
    </ligand>
</feature>
<comment type="similarity">
    <text evidence="1 5">Belongs to the 5-formyltetrahydrofolate cyclo-ligase family.</text>
</comment>
<keyword evidence="6" id="KW-0436">Ligase</keyword>
<evidence type="ECO:0000256" key="5">
    <source>
        <dbReference type="RuleBase" id="RU361279"/>
    </source>
</evidence>
<comment type="catalytic activity">
    <reaction evidence="5">
        <text>(6S)-5-formyl-5,6,7,8-tetrahydrofolate + ATP = (6R)-5,10-methenyltetrahydrofolate + ADP + phosphate</text>
        <dbReference type="Rhea" id="RHEA:10488"/>
        <dbReference type="ChEBI" id="CHEBI:30616"/>
        <dbReference type="ChEBI" id="CHEBI:43474"/>
        <dbReference type="ChEBI" id="CHEBI:57455"/>
        <dbReference type="ChEBI" id="CHEBI:57457"/>
        <dbReference type="ChEBI" id="CHEBI:456216"/>
        <dbReference type="EC" id="6.3.3.2"/>
    </reaction>
</comment>
<keyword evidence="7" id="KW-1185">Reference proteome</keyword>
<dbReference type="Pfam" id="PF01812">
    <property type="entry name" value="5-FTHF_cyc-lig"/>
    <property type="match status" value="1"/>
</dbReference>
<dbReference type="InterPro" id="IPR024185">
    <property type="entry name" value="FTHF_cligase-like_sf"/>
</dbReference>
<reference evidence="6 7" key="1">
    <citation type="submission" date="2021-10" db="EMBL/GenBank/DDBJ databases">
        <authorList>
            <person name="Grouzdev D.S."/>
            <person name="Pantiukh K.S."/>
            <person name="Krutkina M.S."/>
        </authorList>
    </citation>
    <scope>NUCLEOTIDE SEQUENCE [LARGE SCALE GENOMIC DNA]</scope>
    <source>
        <strain evidence="6 7">Z-7514</strain>
    </source>
</reference>
<accession>A0AAW4X0M1</accession>
<dbReference type="GO" id="GO:0030272">
    <property type="term" value="F:5-formyltetrahydrofolate cyclo-ligase activity"/>
    <property type="evidence" value="ECO:0007669"/>
    <property type="project" value="UniProtKB-EC"/>
</dbReference>
<evidence type="ECO:0000313" key="7">
    <source>
        <dbReference type="Proteomes" id="UP001199296"/>
    </source>
</evidence>
<dbReference type="AlphaFoldDB" id="A0AAW4X0M1"/>
<keyword evidence="5" id="KW-0479">Metal-binding</keyword>
<comment type="caution">
    <text evidence="6">The sequence shown here is derived from an EMBL/GenBank/DDBJ whole genome shotgun (WGS) entry which is preliminary data.</text>
</comment>
<evidence type="ECO:0000256" key="2">
    <source>
        <dbReference type="ARBA" id="ARBA00022741"/>
    </source>
</evidence>
<dbReference type="Proteomes" id="UP001199296">
    <property type="component" value="Unassembled WGS sequence"/>
</dbReference>
<organism evidence="6 7">
    <name type="scientific">Halanaerobium polyolivorans</name>
    <dbReference type="NCBI Taxonomy" id="2886943"/>
    <lineage>
        <taxon>Bacteria</taxon>
        <taxon>Bacillati</taxon>
        <taxon>Bacillota</taxon>
        <taxon>Clostridia</taxon>
        <taxon>Halanaerobiales</taxon>
        <taxon>Halanaerobiaceae</taxon>
        <taxon>Halanaerobium</taxon>
    </lineage>
</organism>
<feature type="binding site" evidence="4">
    <location>
        <position position="55"/>
    </location>
    <ligand>
        <name>substrate</name>
    </ligand>
</feature>